<evidence type="ECO:0000256" key="2">
    <source>
        <dbReference type="ARBA" id="ARBA00023054"/>
    </source>
</evidence>
<dbReference type="InterPro" id="IPR005024">
    <property type="entry name" value="Snf7_fam"/>
</dbReference>
<comment type="caution">
    <text evidence="3">The sequence shown here is derived from an EMBL/GenBank/DDBJ whole genome shotgun (WGS) entry which is preliminary data.</text>
</comment>
<dbReference type="eggNOG" id="KOG1655">
    <property type="taxonomic scope" value="Eukaryota"/>
</dbReference>
<comment type="similarity">
    <text evidence="1">Belongs to the SNF7 family.</text>
</comment>
<dbReference type="GeneID" id="15805130"/>
<proteinExistence type="inferred from homology"/>
<dbReference type="Gene3D" id="6.10.140.1230">
    <property type="match status" value="1"/>
</dbReference>
<dbReference type="Proteomes" id="UP000031512">
    <property type="component" value="Unassembled WGS sequence"/>
</dbReference>
<dbReference type="AlphaFoldDB" id="L1LA57"/>
<dbReference type="KEGG" id="beq:BEWA_047880"/>
<dbReference type="VEuPathDB" id="PiroplasmaDB:BEWA_047880"/>
<organism evidence="3 4">
    <name type="scientific">Theileria equi strain WA</name>
    <dbReference type="NCBI Taxonomy" id="1537102"/>
    <lineage>
        <taxon>Eukaryota</taxon>
        <taxon>Sar</taxon>
        <taxon>Alveolata</taxon>
        <taxon>Apicomplexa</taxon>
        <taxon>Aconoidasida</taxon>
        <taxon>Piroplasmida</taxon>
        <taxon>Theileriidae</taxon>
        <taxon>Theileria</taxon>
    </lineage>
</organism>
<dbReference type="GO" id="GO:0005771">
    <property type="term" value="C:multivesicular body"/>
    <property type="evidence" value="ECO:0007669"/>
    <property type="project" value="TreeGrafter"/>
</dbReference>
<name>L1LA57_THEEQ</name>
<protein>
    <recommendedName>
        <fullName evidence="5">Charged multivesicular body protein 5</fullName>
    </recommendedName>
</protein>
<dbReference type="OrthoDB" id="3973241at2759"/>
<evidence type="ECO:0000313" key="3">
    <source>
        <dbReference type="EMBL" id="EKX72322.1"/>
    </source>
</evidence>
<gene>
    <name evidence="3" type="ORF">BEWA_047880</name>
</gene>
<dbReference type="GO" id="GO:0006900">
    <property type="term" value="P:vesicle budding from membrane"/>
    <property type="evidence" value="ECO:0007669"/>
    <property type="project" value="TreeGrafter"/>
</dbReference>
<reference evidence="3 4" key="1">
    <citation type="journal article" date="2012" name="BMC Genomics">
        <title>Comparative genomic analysis and phylogenetic position of Theileria equi.</title>
        <authorList>
            <person name="Kappmeyer L.S."/>
            <person name="Thiagarajan M."/>
            <person name="Herndon D.R."/>
            <person name="Ramsay J.D."/>
            <person name="Caler E."/>
            <person name="Djikeng A."/>
            <person name="Gillespie J.J."/>
            <person name="Lau A.O."/>
            <person name="Roalson E.H."/>
            <person name="Silva J.C."/>
            <person name="Silva M.G."/>
            <person name="Suarez C.E."/>
            <person name="Ueti M.W."/>
            <person name="Nene V.M."/>
            <person name="Mealey R.H."/>
            <person name="Knowles D.P."/>
            <person name="Brayton K.A."/>
        </authorList>
    </citation>
    <scope>NUCLEOTIDE SEQUENCE [LARGE SCALE GENOMIC DNA]</scope>
    <source>
        <strain evidence="3 4">WA</strain>
    </source>
</reference>
<dbReference type="RefSeq" id="XP_004831774.1">
    <property type="nucleotide sequence ID" value="XM_004831717.1"/>
</dbReference>
<dbReference type="Pfam" id="PF03357">
    <property type="entry name" value="Snf7"/>
    <property type="match status" value="1"/>
</dbReference>
<dbReference type="GO" id="GO:0032511">
    <property type="term" value="P:late endosome to vacuole transport via multivesicular body sorting pathway"/>
    <property type="evidence" value="ECO:0007669"/>
    <property type="project" value="TreeGrafter"/>
</dbReference>
<accession>L1LA57</accession>
<keyword evidence="2" id="KW-0175">Coiled coil</keyword>
<dbReference type="EMBL" id="ACOU01000007">
    <property type="protein sequence ID" value="EKX72322.1"/>
    <property type="molecule type" value="Genomic_DNA"/>
</dbReference>
<dbReference type="PANTHER" id="PTHR22761:SF12">
    <property type="entry name" value="CHARGED MULTIVESICULAR BODY PROTEIN 5"/>
    <property type="match status" value="1"/>
</dbReference>
<dbReference type="PANTHER" id="PTHR22761">
    <property type="entry name" value="CHARGED MULTIVESICULAR BODY PROTEIN"/>
    <property type="match status" value="1"/>
</dbReference>
<evidence type="ECO:0000313" key="4">
    <source>
        <dbReference type="Proteomes" id="UP000031512"/>
    </source>
</evidence>
<evidence type="ECO:0000256" key="1">
    <source>
        <dbReference type="ARBA" id="ARBA00006190"/>
    </source>
</evidence>
<evidence type="ECO:0008006" key="5">
    <source>
        <dbReference type="Google" id="ProtNLM"/>
    </source>
</evidence>
<sequence length="232" mass="26035">MRFLRKKPGPSLEETSGQIGEKISALDAKINACNLELAKIKTAMASARAPSATSLAKKKASEILQRRKVYETQRDSLVATQLNIDRSEYTHAQIKTANLMKDALATSLKTMKKEAKKVNLAKIEKLQDEIEDMNMYAEEISDVLGRQYEVPEDIDEGTLDLEFSMLDESILDEAFNSLEENATSNLNFDEETSQTGEREEPQIGDMSHIEGYYGTGIKPFNVTVQLKEIYNT</sequence>
<keyword evidence="4" id="KW-1185">Reference proteome</keyword>
<dbReference type="STRING" id="1537102.L1LA57"/>